<sequence>MNEFYLVNNILIKNVIARRYTKCIYKDNSENNNSIILYFYKLCKKYKELINYEYLQYPKKELHISYTNSKDKKINNIKNRIIKRKIICNFRLMIFLLFILIIVYWGLINLFIYDNNNNIECKIQFTECPIILHEHVNNFLKSYKINNIKKEKIAAIYKYMNNQNNENGENIIGSYLDNEKNDEISSGINNKRRKKFYKILNNEKIKCKNCNIVFKILKNDETIEDILNFEENNKCVQKMDINSCVNVKDGIIKNKKIHIYKKYAGPIRDSNYFEKIIKHKKIFANEHNYSSYMNEKIIIGDNIKYIYPFMNDYVLNLDWFKLYDENGKEIPVNTGQLERLSFVEKNGTDLCRSSYKEKYKDSTFFWMCSDFYKNRKSSEEYMISKMIEKILNFKESGYSQKNKHIIEMSKFSPTKSTYKHFGYVTTDIKLPISIGIYNRFKLLEADFLINEMIDDIQLALFSTTNKKELGIEKTSKSIFQSEVDVLHTHICEHKLAFFGHQHAEGVSDEKGAVGKESIKSIIKNDQQSDEKCNNEKVEEFKKERICICRVLWRRLGKWLRRCYNKIFKNCMPSNEKIKEKNATDIVDKEEGTYVLVEEIENENKHIDGNGGEKTNEEHIKELVIISSSIFFGKMKMLLKICIIILIIIFFITIFLIIYYIYLINNKDVSMINIQDSSFEYIPKYLKHESKNGVSASISDAEKSFFVTGKHKSYPF</sequence>
<evidence type="ECO:0000313" key="3">
    <source>
        <dbReference type="Proteomes" id="UP000507536"/>
    </source>
</evidence>
<evidence type="ECO:0000313" key="2">
    <source>
        <dbReference type="EMBL" id="SCM20505.1"/>
    </source>
</evidence>
<protein>
    <submittedName>
        <fullName evidence="2">Uncharacterized protein</fullName>
    </submittedName>
</protein>
<reference evidence="2 3" key="1">
    <citation type="submission" date="2016-08" db="EMBL/GenBank/DDBJ databases">
        <authorList>
            <consortium name="Pathogen Informatics"/>
        </authorList>
    </citation>
    <scope>NUCLEOTIDE SEQUENCE [LARGE SCALE GENOMIC DNA]</scope>
    <source>
        <strain evidence="2 3">DS</strain>
    </source>
</reference>
<keyword evidence="1" id="KW-0812">Transmembrane</keyword>
<gene>
    <name evidence="2" type="ORF">PCHDS_000180200</name>
</gene>
<dbReference type="AlphaFoldDB" id="A0A1C6YB00"/>
<feature type="transmembrane region" description="Helical" evidence="1">
    <location>
        <begin position="636"/>
        <end position="661"/>
    </location>
</feature>
<dbReference type="EMBL" id="LT608188">
    <property type="protein sequence ID" value="SCM20505.1"/>
    <property type="molecule type" value="Genomic_DNA"/>
</dbReference>
<feature type="transmembrane region" description="Helical" evidence="1">
    <location>
        <begin position="90"/>
        <end position="113"/>
    </location>
</feature>
<name>A0A1C6YB00_PLACE</name>
<dbReference type="Proteomes" id="UP000507536">
    <property type="component" value="Chromosome 8"/>
</dbReference>
<accession>A0A1C6YB00</accession>
<keyword evidence="1" id="KW-1133">Transmembrane helix</keyword>
<proteinExistence type="predicted"/>
<evidence type="ECO:0000256" key="1">
    <source>
        <dbReference type="SAM" id="Phobius"/>
    </source>
</evidence>
<organism evidence="2 3">
    <name type="scientific">Plasmodium chabaudi adami</name>
    <dbReference type="NCBI Taxonomy" id="5826"/>
    <lineage>
        <taxon>Eukaryota</taxon>
        <taxon>Sar</taxon>
        <taxon>Alveolata</taxon>
        <taxon>Apicomplexa</taxon>
        <taxon>Aconoidasida</taxon>
        <taxon>Haemosporida</taxon>
        <taxon>Plasmodiidae</taxon>
        <taxon>Plasmodium</taxon>
        <taxon>Plasmodium (Vinckeia)</taxon>
    </lineage>
</organism>
<keyword evidence="1" id="KW-0472">Membrane</keyword>